<organism evidence="2 3">
    <name type="scientific">Rhodococcoides corynebacterioides</name>
    <dbReference type="NCBI Taxonomy" id="53972"/>
    <lineage>
        <taxon>Bacteria</taxon>
        <taxon>Bacillati</taxon>
        <taxon>Actinomycetota</taxon>
        <taxon>Actinomycetes</taxon>
        <taxon>Mycobacteriales</taxon>
        <taxon>Nocardiaceae</taxon>
        <taxon>Rhodococcoides</taxon>
    </lineage>
</organism>
<dbReference type="PANTHER" id="PTHR42307:SF2">
    <property type="entry name" value="PUP DEAMIDASE_DEPUPYLASE"/>
    <property type="match status" value="1"/>
</dbReference>
<protein>
    <submittedName>
        <fullName evidence="2">Proteasome accessory factor A</fullName>
        <ecNumber evidence="2">6.3.2.-</ecNumber>
    </submittedName>
</protein>
<dbReference type="EC" id="6.3.2.-" evidence="2"/>
<dbReference type="RefSeq" id="WP_027505356.1">
    <property type="nucleotide sequence ID" value="NZ_JAFBBK010000001.1"/>
</dbReference>
<evidence type="ECO:0000313" key="3">
    <source>
        <dbReference type="Proteomes" id="UP000703038"/>
    </source>
</evidence>
<comment type="caution">
    <text evidence="2">The sequence shown here is derived from an EMBL/GenBank/DDBJ whole genome shotgun (WGS) entry which is preliminary data.</text>
</comment>
<name>A0ABS2KRM7_9NOCA</name>
<dbReference type="EMBL" id="JAFBBK010000001">
    <property type="protein sequence ID" value="MBM7414587.1"/>
    <property type="molecule type" value="Genomic_DNA"/>
</dbReference>
<dbReference type="InterPro" id="IPR004347">
    <property type="entry name" value="Pup_ligase/deamidase"/>
</dbReference>
<comment type="similarity">
    <text evidence="1">Belongs to the Pup ligase/Pup deamidase family. Pup deamidase subfamily.</text>
</comment>
<keyword evidence="2" id="KW-0647">Proteasome</keyword>
<evidence type="ECO:0000313" key="2">
    <source>
        <dbReference type="EMBL" id="MBM7414587.1"/>
    </source>
</evidence>
<gene>
    <name evidence="2" type="ORF">JOE42_001320</name>
</gene>
<reference evidence="2 3" key="1">
    <citation type="submission" date="2021-01" db="EMBL/GenBank/DDBJ databases">
        <title>Genomics of switchgrass bacterial isolates.</title>
        <authorList>
            <person name="Shade A."/>
        </authorList>
    </citation>
    <scope>NUCLEOTIDE SEQUENCE [LARGE SCALE GENOMIC DNA]</scope>
    <source>
        <strain evidence="2 3">PvP111</strain>
    </source>
</reference>
<evidence type="ECO:0000256" key="1">
    <source>
        <dbReference type="ARBA" id="ARBA00009114"/>
    </source>
</evidence>
<dbReference type="InterPro" id="IPR022366">
    <property type="entry name" value="Pup_deamidase"/>
</dbReference>
<proteinExistence type="inferred from homology"/>
<dbReference type="PANTHER" id="PTHR42307">
    <property type="entry name" value="PUP DEAMIDASE/DEPUPYLASE"/>
    <property type="match status" value="1"/>
</dbReference>
<dbReference type="GO" id="GO:0000502">
    <property type="term" value="C:proteasome complex"/>
    <property type="evidence" value="ECO:0007669"/>
    <property type="project" value="UniProtKB-KW"/>
</dbReference>
<dbReference type="NCBIfam" id="TIGR03688">
    <property type="entry name" value="depupylase_Dop"/>
    <property type="match status" value="1"/>
</dbReference>
<keyword evidence="3" id="KW-1185">Reference proteome</keyword>
<accession>A0ABS2KRM7</accession>
<dbReference type="Pfam" id="PF03136">
    <property type="entry name" value="Pup_ligase"/>
    <property type="match status" value="1"/>
</dbReference>
<dbReference type="Proteomes" id="UP000703038">
    <property type="component" value="Unassembled WGS sequence"/>
</dbReference>
<dbReference type="GO" id="GO:0016874">
    <property type="term" value="F:ligase activity"/>
    <property type="evidence" value="ECO:0007669"/>
    <property type="project" value="UniProtKB-KW"/>
</dbReference>
<sequence length="499" mass="54616">MQRIIGIEVEYGISSPTEPSANPILTSTQAVLAYAAAAGVPRAKRTRWDYEVESPLRDARGFDLGRFSGPAPIIDADEVGAANMILTNGARLYVDHAHPEYSAPEVRDPLDAVIWDKAGERVMEAAARHASSVPGAPRLQLYKNNVDGKGASYGTHENYLMSRETPFSAIIAGLSPFFASRQVFTGSGRVGIGQSGDEPGFQLSQRADYIEVEVGLETTLKRGIINTRDEPHADADKYRRLHVIIGDANLAEMATYLKVGTTALVLDIVEAGVDLSDLQLARPVTAVHQISHDPTLRRTVALADGRELTALALQRIYLERVSAHLDAQGEKDPRAADVVEKWAMILDKLERDPMDCASLLDWPAKLRLLEGFRNREGLGWSAPRLHLVDLQYSDVRLDKGLYNRLVARGSMERLVSEQDVMDAVSNPPTDTRAYFRGECLRKFGRDIAAASWDSVIFDLGGDSLVRIPTLEPLRGSKAHVGALLESVDSAAELVDQLTT</sequence>
<keyword evidence="2" id="KW-0436">Ligase</keyword>
<dbReference type="PIRSF" id="PIRSF018077">
    <property type="entry name" value="UCP018077"/>
    <property type="match status" value="1"/>
</dbReference>